<dbReference type="Proteomes" id="UP000037035">
    <property type="component" value="Unassembled WGS sequence"/>
</dbReference>
<protein>
    <submittedName>
        <fullName evidence="1">Uncharacterized protein</fullName>
    </submittedName>
</protein>
<accession>A0A0L6U6C4</accession>
<evidence type="ECO:0000313" key="1">
    <source>
        <dbReference type="EMBL" id="KNZ44071.1"/>
    </source>
</evidence>
<sequence length="802" mass="92057">MDEPGDSLVRQLRWGESKVGMEKLFQGKQGPQQPSGNLLIMTSQTGQRKGGKSINNNHCFYFILFHFPRDSEHRGGIQVRIRRGLINRTLTHTMRFASTTVFPADETVRSMGCCTTMGQKNKIIIILYQLPFVCIGGSGFSDLRLGASVNGSLPRLCYQNQTLISTSSVLISLHVVTSNNADQLKRNAAISLGTRKKLSVQFSQPQWFVLASQAEQTTQLNQLIQRYLLNLIHIPSHAIFLQQVQAASSPSHTPNVMRYITPYRRRTSIPRVKFTNNHHRNLGCALSAYLPHQSFLKSPLSLTFYSLIRAPAKQAFISPSYILRHMMSSSLSKYTFCYHPLHPQIICLYLFYCLLLPKNMGQNPCLEHPFSLPLLPQRGNVNTKTSSSVSDILHKVSALNLLHAGDTLIAEWLCDNKSGLCRIFPEMKDMQKEKKNSWHKCHAILEMDLLNHRVIHQSFVLWQCFPRSFEAYYILNPPMSALFIPYQDSKSYFFCVPHLTLIEGSFSKCNISAWKPWQLLISSLTNIANWGIYKGVEAGDNPPVGKPLASPRGGYRIITQLSNIPELYWSRWHEATELIQFSILMSLVICNRINFQFFLLVLTLISMTSPGQTYHECMSGDMEQTRPYFIHYPHSWEHQILLTCIKYLYVDSQTDLVVQPSCAFLEAFFYSLLRYYFELNTYRFTQMIDELILIEPRLIQPSLLLAFLYMQKQYPNSDGNLPFQNNRKSYLELPLGWKLFKKNLVLFEYSYKNTMPNSMSKHARYYVTGVLFSKLYVYTPDSSPLKLCNSSMLHHSNFLSGG</sequence>
<evidence type="ECO:0000313" key="2">
    <source>
        <dbReference type="Proteomes" id="UP000037035"/>
    </source>
</evidence>
<dbReference type="EMBL" id="LAVV01015192">
    <property type="protein sequence ID" value="KNZ44071.1"/>
    <property type="molecule type" value="Genomic_DNA"/>
</dbReference>
<name>A0A0L6U6C4_9BASI</name>
<proteinExistence type="predicted"/>
<keyword evidence="2" id="KW-1185">Reference proteome</keyword>
<organism evidence="1 2">
    <name type="scientific">Puccinia sorghi</name>
    <dbReference type="NCBI Taxonomy" id="27349"/>
    <lineage>
        <taxon>Eukaryota</taxon>
        <taxon>Fungi</taxon>
        <taxon>Dikarya</taxon>
        <taxon>Basidiomycota</taxon>
        <taxon>Pucciniomycotina</taxon>
        <taxon>Pucciniomycetes</taxon>
        <taxon>Pucciniales</taxon>
        <taxon>Pucciniaceae</taxon>
        <taxon>Puccinia</taxon>
    </lineage>
</organism>
<gene>
    <name evidence="1" type="ORF">VP01_952g3</name>
</gene>
<dbReference type="VEuPathDB" id="FungiDB:VP01_952g3"/>
<reference evidence="1 2" key="1">
    <citation type="submission" date="2015-08" db="EMBL/GenBank/DDBJ databases">
        <title>Next Generation Sequencing and Analysis of the Genome of Puccinia sorghi L Schw, the Causal Agent of Maize Common Rust.</title>
        <authorList>
            <person name="Rochi L."/>
            <person name="Burguener G."/>
            <person name="Darino M."/>
            <person name="Turjanski A."/>
            <person name="Kreff E."/>
            <person name="Dieguez M.J."/>
            <person name="Sacco F."/>
        </authorList>
    </citation>
    <scope>NUCLEOTIDE SEQUENCE [LARGE SCALE GENOMIC DNA]</scope>
    <source>
        <strain evidence="1 2">RO10H11247</strain>
    </source>
</reference>
<comment type="caution">
    <text evidence="1">The sequence shown here is derived from an EMBL/GenBank/DDBJ whole genome shotgun (WGS) entry which is preliminary data.</text>
</comment>
<dbReference type="AlphaFoldDB" id="A0A0L6U6C4"/>